<name>A0A2P7BP34_9HYPH</name>
<evidence type="ECO:0000313" key="1">
    <source>
        <dbReference type="EMBL" id="PSH68222.1"/>
    </source>
</evidence>
<accession>A0A2P7BP34</accession>
<keyword evidence="2" id="KW-1185">Reference proteome</keyword>
<organism evidence="1 2">
    <name type="scientific">Phyllobacterium brassicacearum</name>
    <dbReference type="NCBI Taxonomy" id="314235"/>
    <lineage>
        <taxon>Bacteria</taxon>
        <taxon>Pseudomonadati</taxon>
        <taxon>Pseudomonadota</taxon>
        <taxon>Alphaproteobacteria</taxon>
        <taxon>Hyphomicrobiales</taxon>
        <taxon>Phyllobacteriaceae</taxon>
        <taxon>Phyllobacterium</taxon>
    </lineage>
</organism>
<dbReference type="Proteomes" id="UP000241444">
    <property type="component" value="Unassembled WGS sequence"/>
</dbReference>
<gene>
    <name evidence="1" type="ORF">CU102_14995</name>
</gene>
<dbReference type="AlphaFoldDB" id="A0A2P7BP34"/>
<sequence length="81" mass="9471">MVSRKYKIILPIRFCLQYFSIEIYQEIKLYGIFISENVTSNGIHMPHYSIVSPLMTDFVEMNAMRDLTLFLAFVVAVLLAY</sequence>
<protein>
    <submittedName>
        <fullName evidence="1">Uncharacterized protein</fullName>
    </submittedName>
</protein>
<comment type="caution">
    <text evidence="1">The sequence shown here is derived from an EMBL/GenBank/DDBJ whole genome shotgun (WGS) entry which is preliminary data.</text>
</comment>
<proteinExistence type="predicted"/>
<dbReference type="EMBL" id="PGGO01000010">
    <property type="protein sequence ID" value="PSH68222.1"/>
    <property type="molecule type" value="Genomic_DNA"/>
</dbReference>
<evidence type="ECO:0000313" key="2">
    <source>
        <dbReference type="Proteomes" id="UP000241444"/>
    </source>
</evidence>
<reference evidence="2" key="1">
    <citation type="submission" date="2017-11" db="EMBL/GenBank/DDBJ databases">
        <authorList>
            <person name="Kuznetsova I."/>
            <person name="Sazanova A."/>
            <person name="Chirak E."/>
            <person name="Safronova V."/>
            <person name="Willems A."/>
        </authorList>
    </citation>
    <scope>NUCLEOTIDE SEQUENCE [LARGE SCALE GENOMIC DNA]</scope>
    <source>
        <strain evidence="2">STM 196</strain>
    </source>
</reference>